<evidence type="ECO:0000313" key="1">
    <source>
        <dbReference type="EMBL" id="KZV49146.1"/>
    </source>
</evidence>
<organism evidence="1 2">
    <name type="scientific">Dorcoceras hygrometricum</name>
    <dbReference type="NCBI Taxonomy" id="472368"/>
    <lineage>
        <taxon>Eukaryota</taxon>
        <taxon>Viridiplantae</taxon>
        <taxon>Streptophyta</taxon>
        <taxon>Embryophyta</taxon>
        <taxon>Tracheophyta</taxon>
        <taxon>Spermatophyta</taxon>
        <taxon>Magnoliopsida</taxon>
        <taxon>eudicotyledons</taxon>
        <taxon>Gunneridae</taxon>
        <taxon>Pentapetalae</taxon>
        <taxon>asterids</taxon>
        <taxon>lamiids</taxon>
        <taxon>Lamiales</taxon>
        <taxon>Gesneriaceae</taxon>
        <taxon>Didymocarpoideae</taxon>
        <taxon>Trichosporeae</taxon>
        <taxon>Loxocarpinae</taxon>
        <taxon>Dorcoceras</taxon>
    </lineage>
</organism>
<dbReference type="EMBL" id="KQ993350">
    <property type="protein sequence ID" value="KZV49146.1"/>
    <property type="molecule type" value="Genomic_DNA"/>
</dbReference>
<sequence length="213" mass="23978">MQSHQSSSCDLQVRRLSRPSQGSVVFRRNDSAGHHIKTTYDDSADHHKAVWYSGATTQLATTSKQRWTFQARRLSRPITTCKGIQLSIESGSKCMLECTADSCLINAYITRANKNEHRSRSYKTEGRSNQLKFTAHAAPLPLSRSYYKLKSVKSSTAETDLSLATSERANYQRSTQLLTNTRQLLAPALTLTAASRYTLTAELTSVDIWSRYY</sequence>
<dbReference type="Proteomes" id="UP000250235">
    <property type="component" value="Unassembled WGS sequence"/>
</dbReference>
<dbReference type="AlphaFoldDB" id="A0A2Z7CWD2"/>
<gene>
    <name evidence="1" type="ORF">F511_43046</name>
</gene>
<proteinExistence type="predicted"/>
<protein>
    <submittedName>
        <fullName evidence="1">Uncharacterized protein</fullName>
    </submittedName>
</protein>
<evidence type="ECO:0000313" key="2">
    <source>
        <dbReference type="Proteomes" id="UP000250235"/>
    </source>
</evidence>
<name>A0A2Z7CWD2_9LAMI</name>
<reference evidence="1 2" key="1">
    <citation type="journal article" date="2015" name="Proc. Natl. Acad. Sci. U.S.A.">
        <title>The resurrection genome of Boea hygrometrica: A blueprint for survival of dehydration.</title>
        <authorList>
            <person name="Xiao L."/>
            <person name="Yang G."/>
            <person name="Zhang L."/>
            <person name="Yang X."/>
            <person name="Zhao S."/>
            <person name="Ji Z."/>
            <person name="Zhou Q."/>
            <person name="Hu M."/>
            <person name="Wang Y."/>
            <person name="Chen M."/>
            <person name="Xu Y."/>
            <person name="Jin H."/>
            <person name="Xiao X."/>
            <person name="Hu G."/>
            <person name="Bao F."/>
            <person name="Hu Y."/>
            <person name="Wan P."/>
            <person name="Li L."/>
            <person name="Deng X."/>
            <person name="Kuang T."/>
            <person name="Xiang C."/>
            <person name="Zhu J.K."/>
            <person name="Oliver M.J."/>
            <person name="He Y."/>
        </authorList>
    </citation>
    <scope>NUCLEOTIDE SEQUENCE [LARGE SCALE GENOMIC DNA]</scope>
    <source>
        <strain evidence="2">cv. XS01</strain>
    </source>
</reference>
<accession>A0A2Z7CWD2</accession>
<keyword evidence="2" id="KW-1185">Reference proteome</keyword>